<dbReference type="GO" id="GO:0070210">
    <property type="term" value="C:Rpd3L-Expanded complex"/>
    <property type="evidence" value="ECO:0007669"/>
    <property type="project" value="TreeGrafter"/>
</dbReference>
<dbReference type="VEuPathDB" id="FungiDB:GWK60_M11847"/>
<dbReference type="EMBL" id="LLZZ01000150">
    <property type="protein sequence ID" value="KTA98915.1"/>
    <property type="molecule type" value="Genomic_DNA"/>
</dbReference>
<dbReference type="PANTHER" id="PTHR12374">
    <property type="entry name" value="TRANSCRIPTIONAL ADAPTOR 2 ADA2 -RELATED"/>
    <property type="match status" value="1"/>
</dbReference>
<dbReference type="GO" id="GO:0006357">
    <property type="term" value="P:regulation of transcription by RNA polymerase II"/>
    <property type="evidence" value="ECO:0007669"/>
    <property type="project" value="TreeGrafter"/>
</dbReference>
<evidence type="ECO:0000313" key="3">
    <source>
        <dbReference type="EMBL" id="KTA98915.1"/>
    </source>
</evidence>
<feature type="region of interest" description="Disordered" evidence="1">
    <location>
        <begin position="192"/>
        <end position="230"/>
    </location>
</feature>
<sequence length="373" mass="42661">MVLQSPQLEQAELYSKTPHAERNCSIDSILNNSSDSFNIPSPPLSPLAASVPTRHRRNLSIDSLDLNQPQGIQTIDLDSQDAKKLRDDIYEYLTQYRMMEGLKKRWEAPSPAAYRHYHYNSGLEASPQRPVRRTREMSPPRSYAVPVYNTRVGPQPQGVSLGNNNFFYNTRYHHYTQLPPISQITGQSVLAKPKSVTKRHFASPPNSPPKKRKTERSPTSSQFQQHHNPNPNIVSIKAVASVPQYVPGISWEQLPDYSPPLSTLPDNKLCLRIEWKGNPMDLSVDPLRSKLHPAEIVLASILRLPCDLYLDSKKRLFLEKVYKLKKGMPFRKTDAQKACKIDVNKASRLFTAFEKVGWLEDHHFQKYLNDIQL</sequence>
<dbReference type="AlphaFoldDB" id="A0A0W0CHC9"/>
<proteinExistence type="predicted"/>
<evidence type="ECO:0000259" key="2">
    <source>
        <dbReference type="PROSITE" id="PS50934"/>
    </source>
</evidence>
<dbReference type="PANTHER" id="PTHR12374:SF21">
    <property type="entry name" value="SWIRM DOMAIN-CONTAINING PROTEIN FUN19-RELATED"/>
    <property type="match status" value="1"/>
</dbReference>
<dbReference type="GO" id="GO:0003682">
    <property type="term" value="F:chromatin binding"/>
    <property type="evidence" value="ECO:0007669"/>
    <property type="project" value="TreeGrafter"/>
</dbReference>
<feature type="compositionally biased region" description="Polar residues" evidence="1">
    <location>
        <begin position="217"/>
        <end position="230"/>
    </location>
</feature>
<gene>
    <name evidence="3" type="ORF">AO440_004367</name>
</gene>
<accession>A0A0W0CHC9</accession>
<evidence type="ECO:0000313" key="4">
    <source>
        <dbReference type="Proteomes" id="UP000054886"/>
    </source>
</evidence>
<dbReference type="Proteomes" id="UP000054886">
    <property type="component" value="Unassembled WGS sequence"/>
</dbReference>
<dbReference type="Pfam" id="PF04433">
    <property type="entry name" value="SWIRM"/>
    <property type="match status" value="1"/>
</dbReference>
<dbReference type="Gene3D" id="1.10.10.10">
    <property type="entry name" value="Winged helix-like DNA-binding domain superfamily/Winged helix DNA-binding domain"/>
    <property type="match status" value="1"/>
</dbReference>
<comment type="caution">
    <text evidence="3">The sequence shown here is derived from an EMBL/GenBank/DDBJ whole genome shotgun (WGS) entry which is preliminary data.</text>
</comment>
<dbReference type="VEuPathDB" id="FungiDB:GW608_M11847"/>
<evidence type="ECO:0000256" key="1">
    <source>
        <dbReference type="SAM" id="MobiDB-lite"/>
    </source>
</evidence>
<dbReference type="OrthoDB" id="5598695at2759"/>
<dbReference type="InterPro" id="IPR009057">
    <property type="entry name" value="Homeodomain-like_sf"/>
</dbReference>
<dbReference type="PROSITE" id="PS50934">
    <property type="entry name" value="SWIRM"/>
    <property type="match status" value="1"/>
</dbReference>
<feature type="domain" description="SWIRM" evidence="2">
    <location>
        <begin position="271"/>
        <end position="370"/>
    </location>
</feature>
<name>A0A0W0CHC9_CANGB</name>
<dbReference type="SUPFAM" id="SSF46689">
    <property type="entry name" value="Homeodomain-like"/>
    <property type="match status" value="1"/>
</dbReference>
<dbReference type="VEuPathDB" id="FungiDB:B1J91_M11902g"/>
<dbReference type="FunFam" id="1.10.10.10:FF:000087">
    <property type="entry name" value="Transcriptional adapter 2"/>
    <property type="match status" value="1"/>
</dbReference>
<organism evidence="3 4">
    <name type="scientific">Candida glabrata</name>
    <name type="common">Yeast</name>
    <name type="synonym">Torulopsis glabrata</name>
    <dbReference type="NCBI Taxonomy" id="5478"/>
    <lineage>
        <taxon>Eukaryota</taxon>
        <taxon>Fungi</taxon>
        <taxon>Dikarya</taxon>
        <taxon>Ascomycota</taxon>
        <taxon>Saccharomycotina</taxon>
        <taxon>Saccharomycetes</taxon>
        <taxon>Saccharomycetales</taxon>
        <taxon>Saccharomycetaceae</taxon>
        <taxon>Nakaseomyces</taxon>
    </lineage>
</organism>
<reference evidence="3 4" key="1">
    <citation type="submission" date="2015-10" db="EMBL/GenBank/DDBJ databases">
        <title>Draft genomes sequences of Candida glabrata isolates 1A, 1B, 2A, 2B, 3A and 3B.</title>
        <authorList>
            <person name="Haavelsrud O.E."/>
            <person name="Gaustad P."/>
        </authorList>
    </citation>
    <scope>NUCLEOTIDE SEQUENCE [LARGE SCALE GENOMIC DNA]</scope>
    <source>
        <strain evidence="3">910700640</strain>
    </source>
</reference>
<dbReference type="InterPro" id="IPR036388">
    <property type="entry name" value="WH-like_DNA-bd_sf"/>
</dbReference>
<dbReference type="GO" id="GO:0006338">
    <property type="term" value="P:chromatin remodeling"/>
    <property type="evidence" value="ECO:0007669"/>
    <property type="project" value="TreeGrafter"/>
</dbReference>
<protein>
    <submittedName>
        <fullName evidence="3">SWIRM domain-containing protein FUN19</fullName>
    </submittedName>
</protein>
<dbReference type="InterPro" id="IPR007526">
    <property type="entry name" value="SWIRM"/>
</dbReference>
<dbReference type="PhylomeDB" id="A0A0W0CHC9"/>
<dbReference type="VEuPathDB" id="FungiDB:GVI51_M11869"/>
<dbReference type="GO" id="GO:0003713">
    <property type="term" value="F:transcription coactivator activity"/>
    <property type="evidence" value="ECO:0007669"/>
    <property type="project" value="TreeGrafter"/>
</dbReference>
<dbReference type="VEuPathDB" id="FungiDB:CAGL0M11902g"/>